<comment type="caution">
    <text evidence="1">The sequence shown here is derived from an EMBL/GenBank/DDBJ whole genome shotgun (WGS) entry which is preliminary data.</text>
</comment>
<organism evidence="1 2">
    <name type="scientific">Artomyces pyxidatus</name>
    <dbReference type="NCBI Taxonomy" id="48021"/>
    <lineage>
        <taxon>Eukaryota</taxon>
        <taxon>Fungi</taxon>
        <taxon>Dikarya</taxon>
        <taxon>Basidiomycota</taxon>
        <taxon>Agaricomycotina</taxon>
        <taxon>Agaricomycetes</taxon>
        <taxon>Russulales</taxon>
        <taxon>Auriscalpiaceae</taxon>
        <taxon>Artomyces</taxon>
    </lineage>
</organism>
<evidence type="ECO:0000313" key="1">
    <source>
        <dbReference type="EMBL" id="KAI0054477.1"/>
    </source>
</evidence>
<reference evidence="1" key="2">
    <citation type="journal article" date="2022" name="New Phytol.">
        <title>Evolutionary transition to the ectomycorrhizal habit in the genomes of a hyperdiverse lineage of mushroom-forming fungi.</title>
        <authorList>
            <person name="Looney B."/>
            <person name="Miyauchi S."/>
            <person name="Morin E."/>
            <person name="Drula E."/>
            <person name="Courty P.E."/>
            <person name="Kohler A."/>
            <person name="Kuo A."/>
            <person name="LaButti K."/>
            <person name="Pangilinan J."/>
            <person name="Lipzen A."/>
            <person name="Riley R."/>
            <person name="Andreopoulos W."/>
            <person name="He G."/>
            <person name="Johnson J."/>
            <person name="Nolan M."/>
            <person name="Tritt A."/>
            <person name="Barry K.W."/>
            <person name="Grigoriev I.V."/>
            <person name="Nagy L.G."/>
            <person name="Hibbett D."/>
            <person name="Henrissat B."/>
            <person name="Matheny P.B."/>
            <person name="Labbe J."/>
            <person name="Martin F.M."/>
        </authorList>
    </citation>
    <scope>NUCLEOTIDE SEQUENCE</scope>
    <source>
        <strain evidence="1">HHB10654</strain>
    </source>
</reference>
<keyword evidence="2" id="KW-1185">Reference proteome</keyword>
<sequence>MQSNFTFLTALLFVMLFQTVTAMPAPADTLKVVPAEASPEIDSALGNKGTSPDPDFVLN</sequence>
<name>A0ACB8SE68_9AGAM</name>
<dbReference type="EMBL" id="MU277417">
    <property type="protein sequence ID" value="KAI0054477.1"/>
    <property type="molecule type" value="Genomic_DNA"/>
</dbReference>
<dbReference type="Proteomes" id="UP000814140">
    <property type="component" value="Unassembled WGS sequence"/>
</dbReference>
<gene>
    <name evidence="1" type="ORF">BV25DRAFT_1996395</name>
</gene>
<evidence type="ECO:0000313" key="2">
    <source>
        <dbReference type="Proteomes" id="UP000814140"/>
    </source>
</evidence>
<accession>A0ACB8SE68</accession>
<protein>
    <submittedName>
        <fullName evidence="1">Uncharacterized protein</fullName>
    </submittedName>
</protein>
<proteinExistence type="predicted"/>
<reference evidence="1" key="1">
    <citation type="submission" date="2021-03" db="EMBL/GenBank/DDBJ databases">
        <authorList>
            <consortium name="DOE Joint Genome Institute"/>
            <person name="Ahrendt S."/>
            <person name="Looney B.P."/>
            <person name="Miyauchi S."/>
            <person name="Morin E."/>
            <person name="Drula E."/>
            <person name="Courty P.E."/>
            <person name="Chicoki N."/>
            <person name="Fauchery L."/>
            <person name="Kohler A."/>
            <person name="Kuo A."/>
            <person name="Labutti K."/>
            <person name="Pangilinan J."/>
            <person name="Lipzen A."/>
            <person name="Riley R."/>
            <person name="Andreopoulos W."/>
            <person name="He G."/>
            <person name="Johnson J."/>
            <person name="Barry K.W."/>
            <person name="Grigoriev I.V."/>
            <person name="Nagy L."/>
            <person name="Hibbett D."/>
            <person name="Henrissat B."/>
            <person name="Matheny P.B."/>
            <person name="Labbe J."/>
            <person name="Martin F."/>
        </authorList>
    </citation>
    <scope>NUCLEOTIDE SEQUENCE</scope>
    <source>
        <strain evidence="1">HHB10654</strain>
    </source>
</reference>